<gene>
    <name evidence="1" type="ORF">CPB83DRAFT_878066</name>
</gene>
<dbReference type="EMBL" id="MU157922">
    <property type="protein sequence ID" value="KAF9523241.1"/>
    <property type="molecule type" value="Genomic_DNA"/>
</dbReference>
<reference evidence="1" key="1">
    <citation type="submission" date="2020-11" db="EMBL/GenBank/DDBJ databases">
        <authorList>
            <consortium name="DOE Joint Genome Institute"/>
            <person name="Ahrendt S."/>
            <person name="Riley R."/>
            <person name="Andreopoulos W."/>
            <person name="Labutti K."/>
            <person name="Pangilinan J."/>
            <person name="Ruiz-Duenas F.J."/>
            <person name="Barrasa J.M."/>
            <person name="Sanchez-Garcia M."/>
            <person name="Camarero S."/>
            <person name="Miyauchi S."/>
            <person name="Serrano A."/>
            <person name="Linde D."/>
            <person name="Babiker R."/>
            <person name="Drula E."/>
            <person name="Ayuso-Fernandez I."/>
            <person name="Pacheco R."/>
            <person name="Padilla G."/>
            <person name="Ferreira P."/>
            <person name="Barriuso J."/>
            <person name="Kellner H."/>
            <person name="Castanera R."/>
            <person name="Alfaro M."/>
            <person name="Ramirez L."/>
            <person name="Pisabarro A.G."/>
            <person name="Kuo A."/>
            <person name="Tritt A."/>
            <person name="Lipzen A."/>
            <person name="He G."/>
            <person name="Yan M."/>
            <person name="Ng V."/>
            <person name="Cullen D."/>
            <person name="Martin F."/>
            <person name="Rosso M.-N."/>
            <person name="Henrissat B."/>
            <person name="Hibbett D."/>
            <person name="Martinez A.T."/>
            <person name="Grigoriev I.V."/>
        </authorList>
    </citation>
    <scope>NUCLEOTIDE SEQUENCE</scope>
    <source>
        <strain evidence="1">CBS 506.95</strain>
    </source>
</reference>
<keyword evidence="2" id="KW-1185">Reference proteome</keyword>
<comment type="caution">
    <text evidence="1">The sequence shown here is derived from an EMBL/GenBank/DDBJ whole genome shotgun (WGS) entry which is preliminary data.</text>
</comment>
<name>A0A9P6E606_9AGAR</name>
<dbReference type="Proteomes" id="UP000807306">
    <property type="component" value="Unassembled WGS sequence"/>
</dbReference>
<dbReference type="AlphaFoldDB" id="A0A9P6E606"/>
<evidence type="ECO:0000313" key="1">
    <source>
        <dbReference type="EMBL" id="KAF9523241.1"/>
    </source>
</evidence>
<organism evidence="1 2">
    <name type="scientific">Crepidotus variabilis</name>
    <dbReference type="NCBI Taxonomy" id="179855"/>
    <lineage>
        <taxon>Eukaryota</taxon>
        <taxon>Fungi</taxon>
        <taxon>Dikarya</taxon>
        <taxon>Basidiomycota</taxon>
        <taxon>Agaricomycotina</taxon>
        <taxon>Agaricomycetes</taxon>
        <taxon>Agaricomycetidae</taxon>
        <taxon>Agaricales</taxon>
        <taxon>Agaricineae</taxon>
        <taxon>Crepidotaceae</taxon>
        <taxon>Crepidotus</taxon>
    </lineage>
</organism>
<protein>
    <submittedName>
        <fullName evidence="1">Uncharacterized protein</fullName>
    </submittedName>
</protein>
<accession>A0A9P6E606</accession>
<proteinExistence type="predicted"/>
<dbReference type="OrthoDB" id="3041043at2759"/>
<sequence length="333" mass="39236">MIPLTADNCFFSSLSPKDLFSWMKTSRDHRERVNAYLRRASNIENFLCKYFSSSQVAHFRLLQSRTQMIISGSTALQFFERVQYPDSDLDIYVEHDHKEEIVAWLLQIGYVFEPRRNMSLREEMASAVTTPLDGYLGMVNVYNFYKNKPERKIQLITSYRSPLHIILRYHSTCVMNVITHEQAYAFYPKATFIDHRSLKYSCLDVDRSEVHNKYADRGWTMIDRLNKCELETSNSEFTVGARHVGDSFCWTIDLLPKMNLPEAHIEINSWELNCQWDLSMSVWHLSKEKLCFSYLIADYETYNFIGLSLYPEPPGQHDAKILELLRTRRRISQ</sequence>
<evidence type="ECO:0000313" key="2">
    <source>
        <dbReference type="Proteomes" id="UP000807306"/>
    </source>
</evidence>